<dbReference type="InterPro" id="IPR027417">
    <property type="entry name" value="P-loop_NTPase"/>
</dbReference>
<dbReference type="Gene3D" id="3.40.50.300">
    <property type="entry name" value="P-loop containing nucleotide triphosphate hydrolases"/>
    <property type="match status" value="1"/>
</dbReference>
<evidence type="ECO:0000256" key="8">
    <source>
        <dbReference type="ARBA" id="ARBA00022679"/>
    </source>
</evidence>
<dbReference type="GO" id="GO:0005524">
    <property type="term" value="F:ATP binding"/>
    <property type="evidence" value="ECO:0007669"/>
    <property type="project" value="UniProtKB-UniRule"/>
</dbReference>
<keyword evidence="7 16" id="KW-0963">Cytoplasm</keyword>
<comment type="subcellular location">
    <subcellularLocation>
        <location evidence="1 16 17">Cytoplasm</location>
    </subcellularLocation>
</comment>
<dbReference type="InterPro" id="IPR000764">
    <property type="entry name" value="Uridine_kinase-like"/>
</dbReference>
<keyword evidence="10 16" id="KW-0418">Kinase</keyword>
<dbReference type="Pfam" id="PF00485">
    <property type="entry name" value="PRK"/>
    <property type="match status" value="1"/>
</dbReference>
<accession>A0A1F5A7K7</accession>
<keyword evidence="9 16" id="KW-0547">Nucleotide-binding</keyword>
<dbReference type="GO" id="GO:0044211">
    <property type="term" value="P:CTP salvage"/>
    <property type="evidence" value="ECO:0007669"/>
    <property type="project" value="UniProtKB-UniRule"/>
</dbReference>
<evidence type="ECO:0000256" key="17">
    <source>
        <dbReference type="RuleBase" id="RU003825"/>
    </source>
</evidence>
<dbReference type="EC" id="2.7.1.48" evidence="5 16"/>
<evidence type="ECO:0000256" key="13">
    <source>
        <dbReference type="ARBA" id="ARBA00031452"/>
    </source>
</evidence>
<dbReference type="GO" id="GO:0005737">
    <property type="term" value="C:cytoplasm"/>
    <property type="evidence" value="ECO:0007669"/>
    <property type="project" value="UniProtKB-SubCell"/>
</dbReference>
<evidence type="ECO:0000256" key="14">
    <source>
        <dbReference type="ARBA" id="ARBA00047436"/>
    </source>
</evidence>
<comment type="pathway">
    <text evidence="3 16 17">Pyrimidine metabolism; CTP biosynthesis via salvage pathway; CTP from cytidine: step 1/3.</text>
</comment>
<reference evidence="19 20" key="1">
    <citation type="journal article" date="2016" name="Nat. Commun.">
        <title>Thousands of microbial genomes shed light on interconnected biogeochemical processes in an aquifer system.</title>
        <authorList>
            <person name="Anantharaman K."/>
            <person name="Brown C.T."/>
            <person name="Hug L.A."/>
            <person name="Sharon I."/>
            <person name="Castelle C.J."/>
            <person name="Probst A.J."/>
            <person name="Thomas B.C."/>
            <person name="Singh A."/>
            <person name="Wilkins M.J."/>
            <person name="Karaoz U."/>
            <person name="Brodie E.L."/>
            <person name="Williams K.H."/>
            <person name="Hubbard S.S."/>
            <person name="Banfield J.F."/>
        </authorList>
    </citation>
    <scope>NUCLEOTIDE SEQUENCE [LARGE SCALE GENOMIC DNA]</scope>
</reference>
<dbReference type="PRINTS" id="PR00988">
    <property type="entry name" value="URIDINKINASE"/>
</dbReference>
<keyword evidence="8 16" id="KW-0808">Transferase</keyword>
<dbReference type="EMBL" id="MEYH01000082">
    <property type="protein sequence ID" value="OGD14540.1"/>
    <property type="molecule type" value="Genomic_DNA"/>
</dbReference>
<feature type="domain" description="Phosphoribulokinase/uridine kinase" evidence="18">
    <location>
        <begin position="5"/>
        <end position="191"/>
    </location>
</feature>
<dbReference type="NCBIfam" id="NF004018">
    <property type="entry name" value="PRK05480.1"/>
    <property type="match status" value="1"/>
</dbReference>
<proteinExistence type="inferred from homology"/>
<dbReference type="CDD" id="cd02023">
    <property type="entry name" value="UMPK"/>
    <property type="match status" value="1"/>
</dbReference>
<evidence type="ECO:0000256" key="5">
    <source>
        <dbReference type="ARBA" id="ARBA00012137"/>
    </source>
</evidence>
<evidence type="ECO:0000256" key="4">
    <source>
        <dbReference type="ARBA" id="ARBA00005408"/>
    </source>
</evidence>
<comment type="similarity">
    <text evidence="4 16 17">Belongs to the uridine kinase family.</text>
</comment>
<evidence type="ECO:0000256" key="9">
    <source>
        <dbReference type="ARBA" id="ARBA00022741"/>
    </source>
</evidence>
<dbReference type="InterPro" id="IPR026008">
    <property type="entry name" value="Uridine_kinase"/>
</dbReference>
<keyword evidence="11 16" id="KW-0067">ATP-binding</keyword>
<evidence type="ECO:0000256" key="7">
    <source>
        <dbReference type="ARBA" id="ARBA00022490"/>
    </source>
</evidence>
<gene>
    <name evidence="16" type="primary">udk</name>
    <name evidence="19" type="ORF">A2V47_07505</name>
</gene>
<dbReference type="STRING" id="1797291.A2V47_07505"/>
<evidence type="ECO:0000256" key="16">
    <source>
        <dbReference type="HAMAP-Rule" id="MF_00551"/>
    </source>
</evidence>
<evidence type="ECO:0000313" key="20">
    <source>
        <dbReference type="Proteomes" id="UP000177701"/>
    </source>
</evidence>
<protein>
    <recommendedName>
        <fullName evidence="6 16">Uridine kinase</fullName>
        <ecNumber evidence="5 16">2.7.1.48</ecNumber>
    </recommendedName>
    <alternativeName>
        <fullName evidence="12 16">Cytidine monophosphokinase</fullName>
    </alternativeName>
    <alternativeName>
        <fullName evidence="13 16">Uridine monophosphokinase</fullName>
    </alternativeName>
</protein>
<dbReference type="Proteomes" id="UP000177701">
    <property type="component" value="Unassembled WGS sequence"/>
</dbReference>
<sequence>MKPLIIGIAGGTGSGKTTVARRIYESLKGVNVVVIQQDAYYIDLGHLPLEERKKINFDHPSAFDSDLLIKHLKKLIKVEEIEKPIYSFTDYTRKKETEKVLPRDIIILEGILVLEEERIRNLLDIKIYVDADEDERFIRRLVRDTKERGRTMDSVIEQYLTVVKPMFLQFAEPSKRYADIVIPQGGLNDVAIDIIVSKIKSRT</sequence>
<comment type="catalytic activity">
    <reaction evidence="15 16 17">
        <text>uridine + ATP = UMP + ADP + H(+)</text>
        <dbReference type="Rhea" id="RHEA:16825"/>
        <dbReference type="ChEBI" id="CHEBI:15378"/>
        <dbReference type="ChEBI" id="CHEBI:16704"/>
        <dbReference type="ChEBI" id="CHEBI:30616"/>
        <dbReference type="ChEBI" id="CHEBI:57865"/>
        <dbReference type="ChEBI" id="CHEBI:456216"/>
        <dbReference type="EC" id="2.7.1.48"/>
    </reaction>
</comment>
<dbReference type="SUPFAM" id="SSF52540">
    <property type="entry name" value="P-loop containing nucleoside triphosphate hydrolases"/>
    <property type="match status" value="1"/>
</dbReference>
<dbReference type="GO" id="GO:0004849">
    <property type="term" value="F:uridine kinase activity"/>
    <property type="evidence" value="ECO:0007669"/>
    <property type="project" value="UniProtKB-UniRule"/>
</dbReference>
<organism evidence="19 20">
    <name type="scientific">Candidatus Sediminicultor quintus</name>
    <dbReference type="NCBI Taxonomy" id="1797291"/>
    <lineage>
        <taxon>Bacteria</taxon>
        <taxon>Pseudomonadati</taxon>
        <taxon>Atribacterota</taxon>
        <taxon>Candidatus Phoenicimicrobiia</taxon>
        <taxon>Candidatus Pheonicimicrobiales</taxon>
        <taxon>Candidatus Phoenicimicrobiaceae</taxon>
        <taxon>Candidatus Sediminicultor</taxon>
    </lineage>
</organism>
<dbReference type="GO" id="GO:0043771">
    <property type="term" value="F:cytidine kinase activity"/>
    <property type="evidence" value="ECO:0007669"/>
    <property type="project" value="RHEA"/>
</dbReference>
<feature type="binding site" evidence="16">
    <location>
        <begin position="10"/>
        <end position="17"/>
    </location>
    <ligand>
        <name>ATP</name>
        <dbReference type="ChEBI" id="CHEBI:30616"/>
    </ligand>
</feature>
<evidence type="ECO:0000256" key="12">
    <source>
        <dbReference type="ARBA" id="ARBA00030641"/>
    </source>
</evidence>
<evidence type="ECO:0000256" key="15">
    <source>
        <dbReference type="ARBA" id="ARBA00048909"/>
    </source>
</evidence>
<evidence type="ECO:0000256" key="10">
    <source>
        <dbReference type="ARBA" id="ARBA00022777"/>
    </source>
</evidence>
<evidence type="ECO:0000256" key="1">
    <source>
        <dbReference type="ARBA" id="ARBA00004496"/>
    </source>
</evidence>
<evidence type="ECO:0000256" key="3">
    <source>
        <dbReference type="ARBA" id="ARBA00004784"/>
    </source>
</evidence>
<evidence type="ECO:0000313" key="19">
    <source>
        <dbReference type="EMBL" id="OGD14540.1"/>
    </source>
</evidence>
<dbReference type="InterPro" id="IPR006083">
    <property type="entry name" value="PRK/URK"/>
</dbReference>
<comment type="catalytic activity">
    <reaction evidence="14 17">
        <text>cytidine + ATP = CMP + ADP + H(+)</text>
        <dbReference type="Rhea" id="RHEA:24674"/>
        <dbReference type="ChEBI" id="CHEBI:15378"/>
        <dbReference type="ChEBI" id="CHEBI:17562"/>
        <dbReference type="ChEBI" id="CHEBI:30616"/>
        <dbReference type="ChEBI" id="CHEBI:60377"/>
        <dbReference type="ChEBI" id="CHEBI:456216"/>
        <dbReference type="EC" id="2.7.1.48"/>
    </reaction>
</comment>
<evidence type="ECO:0000256" key="11">
    <source>
        <dbReference type="ARBA" id="ARBA00022840"/>
    </source>
</evidence>
<evidence type="ECO:0000256" key="6">
    <source>
        <dbReference type="ARBA" id="ARBA00021478"/>
    </source>
</evidence>
<evidence type="ECO:0000259" key="18">
    <source>
        <dbReference type="Pfam" id="PF00485"/>
    </source>
</evidence>
<dbReference type="HAMAP" id="MF_00551">
    <property type="entry name" value="Uridine_kinase"/>
    <property type="match status" value="1"/>
</dbReference>
<dbReference type="UniPathway" id="UPA00579">
    <property type="reaction ID" value="UER00640"/>
</dbReference>
<dbReference type="UniPathway" id="UPA00574">
    <property type="reaction ID" value="UER00637"/>
</dbReference>
<dbReference type="NCBIfam" id="TIGR00235">
    <property type="entry name" value="udk"/>
    <property type="match status" value="1"/>
</dbReference>
<dbReference type="AlphaFoldDB" id="A0A1F5A7K7"/>
<name>A0A1F5A7K7_9BACT</name>
<dbReference type="PANTHER" id="PTHR10285">
    <property type="entry name" value="URIDINE KINASE"/>
    <property type="match status" value="1"/>
</dbReference>
<comment type="caution">
    <text evidence="19">The sequence shown here is derived from an EMBL/GenBank/DDBJ whole genome shotgun (WGS) entry which is preliminary data.</text>
</comment>
<dbReference type="GO" id="GO:0044206">
    <property type="term" value="P:UMP salvage"/>
    <property type="evidence" value="ECO:0007669"/>
    <property type="project" value="UniProtKB-UniRule"/>
</dbReference>
<evidence type="ECO:0000256" key="2">
    <source>
        <dbReference type="ARBA" id="ARBA00004690"/>
    </source>
</evidence>
<comment type="pathway">
    <text evidence="2 16 17">Pyrimidine metabolism; UMP biosynthesis via salvage pathway; UMP from uridine: step 1/1.</text>
</comment>